<comment type="function">
    <text evidence="4">A factor required for optimal assembly of photosystem II (PSII), acting in the early stages of PSII assembly. Also plays a role in replacement of photodamaged D1 (psbA). Assists YidC in synthesis of chlorophyll-binding proteins.</text>
</comment>
<keyword evidence="2 4" id="KW-0732">Signal</keyword>
<comment type="caution">
    <text evidence="6">The sequence shown here is derived from an EMBL/GenBank/DDBJ whole genome shotgun (WGS) entry which is preliminary data.</text>
</comment>
<gene>
    <name evidence="4" type="primary">ycf48</name>
    <name evidence="6" type="ORF">V2H45_14835</name>
</gene>
<dbReference type="NCBIfam" id="NF010237">
    <property type="entry name" value="PRK13684.1"/>
    <property type="match status" value="1"/>
</dbReference>
<evidence type="ECO:0000256" key="2">
    <source>
        <dbReference type="ARBA" id="ARBA00022729"/>
    </source>
</evidence>
<feature type="domain" description="Photosynthesis system II assembly factor Ycf48/Hcf136-like" evidence="5">
    <location>
        <begin position="21"/>
        <end position="319"/>
    </location>
</feature>
<dbReference type="AlphaFoldDB" id="A0AAW9PSK5"/>
<keyword evidence="3 4" id="KW-0604">Photosystem II</keyword>
<comment type="domain">
    <text evidence="4">A 7-bladed beta-propeller torus, about 55 by 55 Angstroms, with a depth of about 25 Angstroms and a central pore.</text>
</comment>
<evidence type="ECO:0000259" key="5">
    <source>
        <dbReference type="Pfam" id="PF14870"/>
    </source>
</evidence>
<keyword evidence="4" id="KW-0793">Thylakoid</keyword>
<comment type="similarity">
    <text evidence="4">Belongs to the Ycf48 family.</text>
</comment>
<reference evidence="6" key="1">
    <citation type="submission" date="2024-01" db="EMBL/GenBank/DDBJ databases">
        <title>Bank of Algae and Cyanobacteria of the Azores (BACA) strain genomes.</title>
        <authorList>
            <person name="Luz R."/>
            <person name="Cordeiro R."/>
            <person name="Fonseca A."/>
            <person name="Goncalves V."/>
        </authorList>
    </citation>
    <scope>NUCLEOTIDE SEQUENCE</scope>
    <source>
        <strain evidence="6">BACA0141</strain>
    </source>
</reference>
<keyword evidence="7" id="KW-1185">Reference proteome</keyword>
<dbReference type="Gene3D" id="2.130.10.10">
    <property type="entry name" value="YVTN repeat-like/Quinoprotein amine dehydrogenase"/>
    <property type="match status" value="2"/>
</dbReference>
<evidence type="ECO:0000256" key="1">
    <source>
        <dbReference type="ARBA" id="ARBA00022531"/>
    </source>
</evidence>
<dbReference type="Pfam" id="PF14870">
    <property type="entry name" value="PSII_BNR"/>
    <property type="match status" value="1"/>
</dbReference>
<dbReference type="EMBL" id="JAZBJZ010000061">
    <property type="protein sequence ID" value="MEE3718014.1"/>
    <property type="molecule type" value="Genomic_DNA"/>
</dbReference>
<dbReference type="Proteomes" id="UP001333818">
    <property type="component" value="Unassembled WGS sequence"/>
</dbReference>
<name>A0AAW9PSK5_9CYAN</name>
<evidence type="ECO:0000313" key="6">
    <source>
        <dbReference type="EMBL" id="MEE3718014.1"/>
    </source>
</evidence>
<dbReference type="InterPro" id="IPR028203">
    <property type="entry name" value="PSII_CF48-like_dom"/>
</dbReference>
<organism evidence="6 7">
    <name type="scientific">Tumidithrix elongata BACA0141</name>
    <dbReference type="NCBI Taxonomy" id="2716417"/>
    <lineage>
        <taxon>Bacteria</taxon>
        <taxon>Bacillati</taxon>
        <taxon>Cyanobacteriota</taxon>
        <taxon>Cyanophyceae</taxon>
        <taxon>Pseudanabaenales</taxon>
        <taxon>Pseudanabaenaceae</taxon>
        <taxon>Tumidithrix</taxon>
        <taxon>Tumidithrix elongata</taxon>
    </lineage>
</organism>
<keyword evidence="1 4" id="KW-0602">Photosynthesis</keyword>
<evidence type="ECO:0000256" key="4">
    <source>
        <dbReference type="HAMAP-Rule" id="MF_01348"/>
    </source>
</evidence>
<dbReference type="GO" id="GO:0031979">
    <property type="term" value="C:plasma membrane-derived thylakoid lumen"/>
    <property type="evidence" value="ECO:0007669"/>
    <property type="project" value="UniProtKB-SubCell"/>
</dbReference>
<evidence type="ECO:0000256" key="3">
    <source>
        <dbReference type="ARBA" id="ARBA00023276"/>
    </source>
</evidence>
<dbReference type="GO" id="GO:0009523">
    <property type="term" value="C:photosystem II"/>
    <property type="evidence" value="ECO:0007669"/>
    <property type="project" value="UniProtKB-KW"/>
</dbReference>
<dbReference type="InterPro" id="IPR016705">
    <property type="entry name" value="Ycf48/Hcf136"/>
</dbReference>
<comment type="subcellular location">
    <subcellularLocation>
        <location evidence="4">Cellular thylakoid lumen</location>
    </subcellularLocation>
    <text evidence="4">Associated with a PSII precusor complex on the lumenal side of the thylakoid membrane.</text>
</comment>
<accession>A0AAW9PSK5</accession>
<proteinExistence type="inferred from homology"/>
<sequence length="322" mass="35381">MLFCVSVTATVSTGVEAVAASESGTWQQVELPTKSTLLDMTFSNTDPNHGWLVGTDATLLETHDAGKTWQPQKLDLGDNAYRFVSVSFTGNEGWIAGKPALLLHTEDGGQSWSRIGLSSKLPGEPTLVKALAPKSAEMATDIGAIYRTDDSGQNWKALVTQAVGAVRNLYRNDDGRYIAVSAKGNFYSTWSPGEQAWTQHNRNSSRRVQNMGYAPDGRTWMLNRGGVMQFSEVGTLEKWQKALAPKAANGLGLLDLVYQDEENIWVTGGSSRLLHSQDQGKTWQRDESTKNIGANFYRIYFFGRDRGFILGQDGTLLAYSQP</sequence>
<dbReference type="PANTHER" id="PTHR47199">
    <property type="entry name" value="PHOTOSYSTEM II STABILITY/ASSEMBLY FACTOR HCF136, CHLOROPLASTIC"/>
    <property type="match status" value="1"/>
</dbReference>
<evidence type="ECO:0000313" key="7">
    <source>
        <dbReference type="Proteomes" id="UP001333818"/>
    </source>
</evidence>
<dbReference type="PIRSF" id="PIRSF017875">
    <property type="entry name" value="PSII_HCF136"/>
    <property type="match status" value="1"/>
</dbReference>
<dbReference type="HAMAP" id="MF_01348">
    <property type="entry name" value="Ycf48"/>
    <property type="match status" value="1"/>
</dbReference>
<dbReference type="GO" id="GO:0015979">
    <property type="term" value="P:photosynthesis"/>
    <property type="evidence" value="ECO:0007669"/>
    <property type="project" value="UniProtKB-KW"/>
</dbReference>
<dbReference type="SUPFAM" id="SSF110296">
    <property type="entry name" value="Oligoxyloglucan reducing end-specific cellobiohydrolase"/>
    <property type="match status" value="1"/>
</dbReference>
<dbReference type="InterPro" id="IPR015943">
    <property type="entry name" value="WD40/YVTN_repeat-like_dom_sf"/>
</dbReference>
<dbReference type="PANTHER" id="PTHR47199:SF2">
    <property type="entry name" value="PHOTOSYSTEM II STABILITY_ASSEMBLY FACTOR HCF136, CHLOROPLASTIC"/>
    <property type="match status" value="1"/>
</dbReference>
<protein>
    <recommendedName>
        <fullName evidence="4">Photosystem II assembly protein Ycf48</fullName>
    </recommendedName>
</protein>